<evidence type="ECO:0000256" key="1">
    <source>
        <dbReference type="SAM" id="SignalP"/>
    </source>
</evidence>
<evidence type="ECO:0000313" key="2">
    <source>
        <dbReference type="EMBL" id="MBB4680018.1"/>
    </source>
</evidence>
<accession>A0A7W7FWW4</accession>
<evidence type="ECO:0008006" key="4">
    <source>
        <dbReference type="Google" id="ProtNLM"/>
    </source>
</evidence>
<name>A0A7W7FWW4_9PSEU</name>
<dbReference type="Proteomes" id="UP000533598">
    <property type="component" value="Unassembled WGS sequence"/>
</dbReference>
<gene>
    <name evidence="2" type="ORF">HNR67_006136</name>
</gene>
<dbReference type="EMBL" id="JACHMH010000001">
    <property type="protein sequence ID" value="MBB4680018.1"/>
    <property type="molecule type" value="Genomic_DNA"/>
</dbReference>
<sequence length="181" mass="18607">MIRSLFMRYGLIAAAVSAMALLGPVTQAGVMVSAESAPVAAALGHPTSVISIEPGQRDTAAEPLGVQAWPVPSRRSYHITASCQPYAAAIRRGAAAWAGLTEGAGTPVQCTNSYITGCGGGSNVVGCNWGSGQRIALFMRGVRDGALLAAHEFGHNWFGHSGFRCAGWGSAQEVMAPSMCG</sequence>
<comment type="caution">
    <text evidence="2">The sequence shown here is derived from an EMBL/GenBank/DDBJ whole genome shotgun (WGS) entry which is preliminary data.</text>
</comment>
<protein>
    <recommendedName>
        <fullName evidence="4">Secreted protein</fullName>
    </recommendedName>
</protein>
<dbReference type="RefSeq" id="WP_185005699.1">
    <property type="nucleotide sequence ID" value="NZ_BAAAUI010000019.1"/>
</dbReference>
<dbReference type="AlphaFoldDB" id="A0A7W7FWW4"/>
<feature type="chain" id="PRO_5039540830" description="Secreted protein" evidence="1">
    <location>
        <begin position="29"/>
        <end position="181"/>
    </location>
</feature>
<reference evidence="2 3" key="1">
    <citation type="submission" date="2020-08" db="EMBL/GenBank/DDBJ databases">
        <title>Sequencing the genomes of 1000 actinobacteria strains.</title>
        <authorList>
            <person name="Klenk H.-P."/>
        </authorList>
    </citation>
    <scope>NUCLEOTIDE SEQUENCE [LARGE SCALE GENOMIC DNA]</scope>
    <source>
        <strain evidence="2 3">DSM 44230</strain>
    </source>
</reference>
<keyword evidence="3" id="KW-1185">Reference proteome</keyword>
<evidence type="ECO:0000313" key="3">
    <source>
        <dbReference type="Proteomes" id="UP000533598"/>
    </source>
</evidence>
<proteinExistence type="predicted"/>
<feature type="signal peptide" evidence="1">
    <location>
        <begin position="1"/>
        <end position="28"/>
    </location>
</feature>
<organism evidence="2 3">
    <name type="scientific">Crossiella cryophila</name>
    <dbReference type="NCBI Taxonomy" id="43355"/>
    <lineage>
        <taxon>Bacteria</taxon>
        <taxon>Bacillati</taxon>
        <taxon>Actinomycetota</taxon>
        <taxon>Actinomycetes</taxon>
        <taxon>Pseudonocardiales</taxon>
        <taxon>Pseudonocardiaceae</taxon>
        <taxon>Crossiella</taxon>
    </lineage>
</organism>
<keyword evidence="1" id="KW-0732">Signal</keyword>